<gene>
    <name evidence="2" type="ORF">COX24_01425</name>
</gene>
<dbReference type="SUPFAM" id="SSF53335">
    <property type="entry name" value="S-adenosyl-L-methionine-dependent methyltransferases"/>
    <property type="match status" value="1"/>
</dbReference>
<comment type="caution">
    <text evidence="2">The sequence shown here is derived from an EMBL/GenBank/DDBJ whole genome shotgun (WGS) entry which is preliminary data.</text>
</comment>
<proteinExistence type="predicted"/>
<dbReference type="Pfam" id="PF08241">
    <property type="entry name" value="Methyltransf_11"/>
    <property type="match status" value="1"/>
</dbReference>
<reference evidence="2 3" key="1">
    <citation type="submission" date="2017-09" db="EMBL/GenBank/DDBJ databases">
        <title>Depth-based differentiation of microbial function through sediment-hosted aquifers and enrichment of novel symbionts in the deep terrestrial subsurface.</title>
        <authorList>
            <person name="Probst A.J."/>
            <person name="Ladd B."/>
            <person name="Jarett J.K."/>
            <person name="Geller-Mcgrath D.E."/>
            <person name="Sieber C.M."/>
            <person name="Emerson J.B."/>
            <person name="Anantharaman K."/>
            <person name="Thomas B.C."/>
            <person name="Malmstrom R."/>
            <person name="Stieglmeier M."/>
            <person name="Klingl A."/>
            <person name="Woyke T."/>
            <person name="Ryan C.M."/>
            <person name="Banfield J.F."/>
        </authorList>
    </citation>
    <scope>NUCLEOTIDE SEQUENCE [LARGE SCALE GENOMIC DNA]</scope>
    <source>
        <strain evidence="2">CG23_combo_of_CG06-09_8_20_14_all_37_87_8</strain>
    </source>
</reference>
<accession>A0A2G9ZFA8</accession>
<evidence type="ECO:0000313" key="2">
    <source>
        <dbReference type="EMBL" id="PIP31837.1"/>
    </source>
</evidence>
<protein>
    <recommendedName>
        <fullName evidence="1">Methyltransferase type 11 domain-containing protein</fullName>
    </recommendedName>
</protein>
<dbReference type="Gene3D" id="3.40.50.150">
    <property type="entry name" value="Vaccinia Virus protein VP39"/>
    <property type="match status" value="1"/>
</dbReference>
<dbReference type="PANTHER" id="PTHR43861">
    <property type="entry name" value="TRANS-ACONITATE 2-METHYLTRANSFERASE-RELATED"/>
    <property type="match status" value="1"/>
</dbReference>
<feature type="domain" description="Methyltransferase type 11" evidence="1">
    <location>
        <begin position="44"/>
        <end position="134"/>
    </location>
</feature>
<dbReference type="GO" id="GO:0008757">
    <property type="term" value="F:S-adenosylmethionine-dependent methyltransferase activity"/>
    <property type="evidence" value="ECO:0007669"/>
    <property type="project" value="InterPro"/>
</dbReference>
<dbReference type="CDD" id="cd02440">
    <property type="entry name" value="AdoMet_MTases"/>
    <property type="match status" value="1"/>
</dbReference>
<evidence type="ECO:0000259" key="1">
    <source>
        <dbReference type="Pfam" id="PF08241"/>
    </source>
</evidence>
<dbReference type="InterPro" id="IPR029063">
    <property type="entry name" value="SAM-dependent_MTases_sf"/>
</dbReference>
<organism evidence="2 3">
    <name type="scientific">bacterium (Candidatus Gribaldobacteria) CG23_combo_of_CG06-09_8_20_14_all_37_87_8</name>
    <dbReference type="NCBI Taxonomy" id="2014278"/>
    <lineage>
        <taxon>Bacteria</taxon>
        <taxon>Candidatus Gribaldobacteria</taxon>
    </lineage>
</organism>
<sequence length="227" mass="25731">MRKSLIEAFNSRRYPGYKNYERVPLRFEIVRRIIGNEEKKKICDLGCSDGLLGEILFKDGHNVFGVDISEPALQIARLRGIRVFKANLETDRLPFKANTFDVVVISETLDTIYDTDRLVEEIRRILKKNGLFIITTANPFSLGRRLAYLFGIAVFLPADLHGDNTGAIRLFTPKSLAPLLERHKFEIVKIVSTQVNFLKDGWLHSGLLAKIFPTLGSTLIVVSRRTG</sequence>
<evidence type="ECO:0000313" key="3">
    <source>
        <dbReference type="Proteomes" id="UP000230447"/>
    </source>
</evidence>
<dbReference type="EMBL" id="PCSB01000029">
    <property type="protein sequence ID" value="PIP31837.1"/>
    <property type="molecule type" value="Genomic_DNA"/>
</dbReference>
<dbReference type="Proteomes" id="UP000230447">
    <property type="component" value="Unassembled WGS sequence"/>
</dbReference>
<dbReference type="AlphaFoldDB" id="A0A2G9ZFA8"/>
<dbReference type="InterPro" id="IPR013216">
    <property type="entry name" value="Methyltransf_11"/>
</dbReference>
<name>A0A2G9ZFA8_9BACT</name>